<dbReference type="Proteomes" id="UP000095598">
    <property type="component" value="Unassembled WGS sequence"/>
</dbReference>
<gene>
    <name evidence="1" type="ORF">ERS852425_01934</name>
</gene>
<evidence type="ECO:0000313" key="1">
    <source>
        <dbReference type="EMBL" id="CUM99570.1"/>
    </source>
</evidence>
<dbReference type="EMBL" id="CYXT01000014">
    <property type="protein sequence ID" value="CUM99570.1"/>
    <property type="molecule type" value="Genomic_DNA"/>
</dbReference>
<evidence type="ECO:0000313" key="2">
    <source>
        <dbReference type="Proteomes" id="UP000095598"/>
    </source>
</evidence>
<reference evidence="1 2" key="1">
    <citation type="submission" date="2015-09" db="EMBL/GenBank/DDBJ databases">
        <authorList>
            <consortium name="Pathogen Informatics"/>
        </authorList>
    </citation>
    <scope>NUCLEOTIDE SEQUENCE [LARGE SCALE GENOMIC DNA]</scope>
    <source>
        <strain evidence="1 2">2789STDY5608868</strain>
    </source>
</reference>
<sequence length="169" mass="20123">MRIETSYKVLLGIIIVVAIIGQIKDNIVSKNEIEKCYKENYTFVYKQETLSDNLIKQFLSQLNEYNYSEEKDKKDSDEYQFVDSIFISERKIVLQANHKSKTVQIARIKIGSREYENAQILYQHGYQILHDKKKLSEKEIKKLLNKMEYDHDYMLKKDMKNKTLTIIDP</sequence>
<proteinExistence type="predicted"/>
<organism evidence="1 2">
    <name type="scientific">Anaerostipes hadrus</name>
    <dbReference type="NCBI Taxonomy" id="649756"/>
    <lineage>
        <taxon>Bacteria</taxon>
        <taxon>Bacillati</taxon>
        <taxon>Bacillota</taxon>
        <taxon>Clostridia</taxon>
        <taxon>Lachnospirales</taxon>
        <taxon>Lachnospiraceae</taxon>
        <taxon>Anaerostipes</taxon>
    </lineage>
</organism>
<dbReference type="RefSeq" id="WP_055258839.1">
    <property type="nucleotide sequence ID" value="NZ_CYXT01000014.1"/>
</dbReference>
<dbReference type="AlphaFoldDB" id="A0A173TAQ1"/>
<accession>A0A173TAQ1</accession>
<name>A0A173TAQ1_ANAHA</name>
<protein>
    <submittedName>
        <fullName evidence="1">Uncharacterized protein</fullName>
    </submittedName>
</protein>